<feature type="domain" description="Resolvase/invertase-type recombinase catalytic" evidence="2">
    <location>
        <begin position="8"/>
        <end position="165"/>
    </location>
</feature>
<dbReference type="GO" id="GO:0000150">
    <property type="term" value="F:DNA strand exchange activity"/>
    <property type="evidence" value="ECO:0007669"/>
    <property type="project" value="InterPro"/>
</dbReference>
<protein>
    <submittedName>
        <fullName evidence="4">DNA invertase Pin-like site-specific DNA recombinase</fullName>
    </submittedName>
</protein>
<dbReference type="RefSeq" id="WP_170119587.1">
    <property type="nucleotide sequence ID" value="NZ_QGGL01000024.1"/>
</dbReference>
<dbReference type="Gene3D" id="3.90.1750.20">
    <property type="entry name" value="Putative Large Serine Recombinase, Chain B, Domain 2"/>
    <property type="match status" value="1"/>
</dbReference>
<sequence length="512" mass="59195">MSLKLHLNLLEYLRKSREDLAAEARGEGDTLAKHRRALAAYVDQHGHSIIGVFEEVVSGERIVDRPEMQKMLHALNEGKYNGKKIDGVICIDEYRLGRGNMIDQGIIQDTFKTNKMILVTPRKVYDPESELDEEWFEFESFMARREFKMINRRLQRGRRQSAAEGKCVGKLPYGYIKGKDLVLRPHPEESRIVKIIFDWAVEGMGRKVIANKLTDLGVPTPSGKIDVWQQTTIKKILANRVYLGEVEFGKSKYSKKDLGGYHVEKVHDSSKWIRKENAHEPLISVELFDRAGDAVKRRIPPIKSGSPISNPFASLIKCGVCGYSLRRQIHKQNNADRLICSHYKCKNRSTNFILVEDRLIRTLQKFLSGFELELGQNQVKIQPTKELLNARIVTLEKQEIDLKKQSDNIHDLLEQGVYTVEKFLERTTDLQVKANKVKEELESCRKDVERMIEMDYHKKEALPRLINVLNTYHTLSPEDRNKLLKTIVQKMVYFRAEGTRLDEFSLEVFLDV</sequence>
<dbReference type="InterPro" id="IPR006119">
    <property type="entry name" value="Resolv_N"/>
</dbReference>
<evidence type="ECO:0000259" key="2">
    <source>
        <dbReference type="PROSITE" id="PS51736"/>
    </source>
</evidence>
<feature type="coiled-coil region" evidence="1">
    <location>
        <begin position="385"/>
        <end position="454"/>
    </location>
</feature>
<proteinExistence type="predicted"/>
<dbReference type="PROSITE" id="PS51737">
    <property type="entry name" value="RECOMBINASE_DNA_BIND"/>
    <property type="match status" value="1"/>
</dbReference>
<feature type="domain" description="Recombinase" evidence="3">
    <location>
        <begin position="172"/>
        <end position="301"/>
    </location>
</feature>
<dbReference type="InterPro" id="IPR038109">
    <property type="entry name" value="DNA_bind_recomb_sf"/>
</dbReference>
<dbReference type="InterPro" id="IPR050639">
    <property type="entry name" value="SSR_resolvase"/>
</dbReference>
<dbReference type="GO" id="GO:0003677">
    <property type="term" value="F:DNA binding"/>
    <property type="evidence" value="ECO:0007669"/>
    <property type="project" value="InterPro"/>
</dbReference>
<dbReference type="Gene3D" id="3.40.50.1390">
    <property type="entry name" value="Resolvase, N-terminal catalytic domain"/>
    <property type="match status" value="1"/>
</dbReference>
<dbReference type="AlphaFoldDB" id="A0A316D3A7"/>
<dbReference type="SMART" id="SM00857">
    <property type="entry name" value="Resolvase"/>
    <property type="match status" value="1"/>
</dbReference>
<organism evidence="4 5">
    <name type="scientific">Tumebacillus permanentifrigoris</name>
    <dbReference type="NCBI Taxonomy" id="378543"/>
    <lineage>
        <taxon>Bacteria</taxon>
        <taxon>Bacillati</taxon>
        <taxon>Bacillota</taxon>
        <taxon>Bacilli</taxon>
        <taxon>Bacillales</taxon>
        <taxon>Alicyclobacillaceae</taxon>
        <taxon>Tumebacillus</taxon>
    </lineage>
</organism>
<gene>
    <name evidence="4" type="ORF">C7459_12433</name>
</gene>
<dbReference type="InterPro" id="IPR036162">
    <property type="entry name" value="Resolvase-like_N_sf"/>
</dbReference>
<dbReference type="Pfam" id="PF07508">
    <property type="entry name" value="Recombinase"/>
    <property type="match status" value="1"/>
</dbReference>
<evidence type="ECO:0000313" key="4">
    <source>
        <dbReference type="EMBL" id="PWK05284.1"/>
    </source>
</evidence>
<dbReference type="PANTHER" id="PTHR30461">
    <property type="entry name" value="DNA-INVERTASE FROM LAMBDOID PROPHAGE"/>
    <property type="match status" value="1"/>
</dbReference>
<evidence type="ECO:0000259" key="3">
    <source>
        <dbReference type="PROSITE" id="PS51737"/>
    </source>
</evidence>
<keyword evidence="1" id="KW-0175">Coiled coil</keyword>
<accession>A0A316D3A7</accession>
<dbReference type="PANTHER" id="PTHR30461:SF23">
    <property type="entry name" value="DNA RECOMBINASE-RELATED"/>
    <property type="match status" value="1"/>
</dbReference>
<dbReference type="CDD" id="cd00338">
    <property type="entry name" value="Ser_Recombinase"/>
    <property type="match status" value="1"/>
</dbReference>
<evidence type="ECO:0000256" key="1">
    <source>
        <dbReference type="SAM" id="Coils"/>
    </source>
</evidence>
<reference evidence="4 5" key="1">
    <citation type="submission" date="2018-05" db="EMBL/GenBank/DDBJ databases">
        <title>Genomic Encyclopedia of Type Strains, Phase IV (KMG-IV): sequencing the most valuable type-strain genomes for metagenomic binning, comparative biology and taxonomic classification.</title>
        <authorList>
            <person name="Goeker M."/>
        </authorList>
    </citation>
    <scope>NUCLEOTIDE SEQUENCE [LARGE SCALE GENOMIC DNA]</scope>
    <source>
        <strain evidence="4 5">DSM 18773</strain>
    </source>
</reference>
<evidence type="ECO:0000313" key="5">
    <source>
        <dbReference type="Proteomes" id="UP000245634"/>
    </source>
</evidence>
<dbReference type="Pfam" id="PF00239">
    <property type="entry name" value="Resolvase"/>
    <property type="match status" value="1"/>
</dbReference>
<dbReference type="SUPFAM" id="SSF53041">
    <property type="entry name" value="Resolvase-like"/>
    <property type="match status" value="1"/>
</dbReference>
<dbReference type="PROSITE" id="PS51736">
    <property type="entry name" value="RECOMBINASES_3"/>
    <property type="match status" value="1"/>
</dbReference>
<keyword evidence="5" id="KW-1185">Reference proteome</keyword>
<dbReference type="EMBL" id="QGGL01000024">
    <property type="protein sequence ID" value="PWK05284.1"/>
    <property type="molecule type" value="Genomic_DNA"/>
</dbReference>
<name>A0A316D3A7_9BACL</name>
<dbReference type="Proteomes" id="UP000245634">
    <property type="component" value="Unassembled WGS sequence"/>
</dbReference>
<comment type="caution">
    <text evidence="4">The sequence shown here is derived from an EMBL/GenBank/DDBJ whole genome shotgun (WGS) entry which is preliminary data.</text>
</comment>
<dbReference type="InterPro" id="IPR011109">
    <property type="entry name" value="DNA_bind_recombinase_dom"/>
</dbReference>